<comment type="cofactor">
    <cofactor evidence="1">
        <name>Fe(2+)</name>
        <dbReference type="ChEBI" id="CHEBI:29033"/>
    </cofactor>
</comment>
<evidence type="ECO:0000256" key="11">
    <source>
        <dbReference type="ARBA" id="ARBA00030363"/>
    </source>
</evidence>
<keyword evidence="9" id="KW-0560">Oxidoreductase</keyword>
<comment type="catalytic activity">
    <reaction evidence="15">
        <text>N(6),N(6),N(6)-trimethyl-L-lysine + 2-oxoglutarate + O2 = (3S)-3-hydroxy-N(6),N(6),N(6)-trimethyl-L-lysine + succinate + CO2</text>
        <dbReference type="Rhea" id="RHEA:14181"/>
        <dbReference type="ChEBI" id="CHEBI:15379"/>
        <dbReference type="ChEBI" id="CHEBI:16526"/>
        <dbReference type="ChEBI" id="CHEBI:16810"/>
        <dbReference type="ChEBI" id="CHEBI:30031"/>
        <dbReference type="ChEBI" id="CHEBI:58100"/>
        <dbReference type="ChEBI" id="CHEBI:141499"/>
        <dbReference type="EC" id="1.14.11.8"/>
    </reaction>
</comment>
<feature type="non-terminal residue" evidence="18">
    <location>
        <position position="1"/>
    </location>
</feature>
<dbReference type="Pfam" id="PF06155">
    <property type="entry name" value="GBBH-like_N"/>
    <property type="match status" value="1"/>
</dbReference>
<comment type="function">
    <text evidence="14">Converts trimethyllysine (TML) into hydroxytrimethyllysine (HTML).</text>
</comment>
<dbReference type="GO" id="GO:0005506">
    <property type="term" value="F:iron ion binding"/>
    <property type="evidence" value="ECO:0007669"/>
    <property type="project" value="InterPro"/>
</dbReference>
<evidence type="ECO:0000256" key="13">
    <source>
        <dbReference type="ARBA" id="ARBA00032283"/>
    </source>
</evidence>
<evidence type="ECO:0000256" key="14">
    <source>
        <dbReference type="ARBA" id="ARBA00046008"/>
    </source>
</evidence>
<dbReference type="STRING" id="1280837.A0A316V815"/>
<evidence type="ECO:0000256" key="3">
    <source>
        <dbReference type="ARBA" id="ARBA00005022"/>
    </source>
</evidence>
<comment type="similarity">
    <text evidence="4">Belongs to the gamma-BBH/TMLD family.</text>
</comment>
<dbReference type="NCBIfam" id="TIGR02410">
    <property type="entry name" value="carnitine_TMLD"/>
    <property type="match status" value="1"/>
</dbReference>
<dbReference type="Gene3D" id="3.60.130.10">
    <property type="entry name" value="Clavaminate synthase-like"/>
    <property type="match status" value="1"/>
</dbReference>
<keyword evidence="7" id="KW-0124">Carnitine biosynthesis</keyword>
<keyword evidence="6" id="KW-0479">Metal-binding</keyword>
<dbReference type="Gene3D" id="3.30.2020.30">
    <property type="match status" value="1"/>
</dbReference>
<gene>
    <name evidence="18" type="ORF">FA14DRAFT_108878</name>
</gene>
<dbReference type="GO" id="GO:0045329">
    <property type="term" value="P:carnitine biosynthetic process"/>
    <property type="evidence" value="ECO:0007669"/>
    <property type="project" value="UniProtKB-UniPathway"/>
</dbReference>
<evidence type="ECO:0000313" key="19">
    <source>
        <dbReference type="Proteomes" id="UP000245771"/>
    </source>
</evidence>
<protein>
    <recommendedName>
        <fullName evidence="5">trimethyllysine dioxygenase</fullName>
        <ecNumber evidence="5">1.14.11.8</ecNumber>
    </recommendedName>
    <alternativeName>
        <fullName evidence="12">Epsilon-trimethyllysine 2-oxoglutarate dioxygenase</fullName>
    </alternativeName>
    <alternativeName>
        <fullName evidence="11">TML hydroxylase</fullName>
    </alternativeName>
    <alternativeName>
        <fullName evidence="13">TML-alpha-ketoglutarate dioxygenase</fullName>
    </alternativeName>
</protein>
<dbReference type="AlphaFoldDB" id="A0A316V815"/>
<evidence type="ECO:0000256" key="1">
    <source>
        <dbReference type="ARBA" id="ARBA00001954"/>
    </source>
</evidence>
<dbReference type="EC" id="1.14.11.8" evidence="5"/>
<evidence type="ECO:0000256" key="9">
    <source>
        <dbReference type="ARBA" id="ARBA00023002"/>
    </source>
</evidence>
<dbReference type="CDD" id="cd00250">
    <property type="entry name" value="CAS_like"/>
    <property type="match status" value="1"/>
</dbReference>
<dbReference type="FunFam" id="3.60.130.10:FF:000001">
    <property type="entry name" value="Trimethyllysine dioxygenase, mitochondrial"/>
    <property type="match status" value="1"/>
</dbReference>
<dbReference type="PANTHER" id="PTHR10696">
    <property type="entry name" value="GAMMA-BUTYROBETAINE HYDROXYLASE-RELATED"/>
    <property type="match status" value="1"/>
</dbReference>
<keyword evidence="8 18" id="KW-0223">Dioxygenase</keyword>
<dbReference type="RefSeq" id="XP_025352913.1">
    <property type="nucleotide sequence ID" value="XM_025495855.1"/>
</dbReference>
<comment type="pathway">
    <text evidence="3">Amine and polyamine biosynthesis; carnitine biosynthesis.</text>
</comment>
<evidence type="ECO:0000256" key="10">
    <source>
        <dbReference type="ARBA" id="ARBA00023004"/>
    </source>
</evidence>
<dbReference type="GO" id="GO:0005739">
    <property type="term" value="C:mitochondrion"/>
    <property type="evidence" value="ECO:0007669"/>
    <property type="project" value="TreeGrafter"/>
</dbReference>
<dbReference type="InterPro" id="IPR010376">
    <property type="entry name" value="GBBH-like_N"/>
</dbReference>
<dbReference type="UniPathway" id="UPA00118"/>
<dbReference type="PANTHER" id="PTHR10696:SF51">
    <property type="entry name" value="TRIMETHYLLYSINE DIOXYGENASE, MITOCHONDRIAL"/>
    <property type="match status" value="1"/>
</dbReference>
<dbReference type="Proteomes" id="UP000245771">
    <property type="component" value="Unassembled WGS sequence"/>
</dbReference>
<evidence type="ECO:0000256" key="4">
    <source>
        <dbReference type="ARBA" id="ARBA00008654"/>
    </source>
</evidence>
<evidence type="ECO:0000256" key="6">
    <source>
        <dbReference type="ARBA" id="ARBA00022723"/>
    </source>
</evidence>
<evidence type="ECO:0000256" key="5">
    <source>
        <dbReference type="ARBA" id="ARBA00012267"/>
    </source>
</evidence>
<evidence type="ECO:0000256" key="12">
    <source>
        <dbReference type="ARBA" id="ARBA00031778"/>
    </source>
</evidence>
<evidence type="ECO:0000259" key="16">
    <source>
        <dbReference type="Pfam" id="PF02668"/>
    </source>
</evidence>
<sequence>PIVTVDGKDGKVGVTWSSGIESKYHTIWLRDHCRCAECYHPQTKQRQFATSSIPLDIHPHSVEATTEGLLVHWPRLSSSESGSSLPASSQDVAVVEGEGESIHNLHASLYPWSWLYANSYSPSLSLGGSHTDHSAENAIMWGSGIAQQPPTVAWEEVMDTTSERGVAKWVNKIAQFGFCFVSGVPATPEDTEKLIKRIAFIRETHYGGFWDFTSDLSHGDTAYTNLALGAHTDTTYFTDPAGLQMFHLLSHTEATKDGSPARGGESLLVDGFFAAKILREVYPEAYRVLSTTRVSTHSAGDDSTLIRPLQSGGYPILEHDRRTGELIRVRYNNDDRSVLRMRDEEVIPFYDALGKWHEILTNKDSEYWSQLQPGQALIFDNNRVLHGRSAFTGNRRLCGAYINHDDFRSRLAVLRKQFPD</sequence>
<dbReference type="SUPFAM" id="SSF51197">
    <property type="entry name" value="Clavaminate synthase-like"/>
    <property type="match status" value="1"/>
</dbReference>
<evidence type="ECO:0000313" key="18">
    <source>
        <dbReference type="EMBL" id="PWN32611.1"/>
    </source>
</evidence>
<proteinExistence type="inferred from homology"/>
<dbReference type="InterPro" id="IPR038492">
    <property type="entry name" value="GBBH-like_N_sf"/>
</dbReference>
<evidence type="ECO:0000256" key="15">
    <source>
        <dbReference type="ARBA" id="ARBA00049334"/>
    </source>
</evidence>
<feature type="domain" description="TauD/TfdA-like" evidence="16">
    <location>
        <begin position="151"/>
        <end position="401"/>
    </location>
</feature>
<dbReference type="OrthoDB" id="408743at2759"/>
<evidence type="ECO:0000256" key="2">
    <source>
        <dbReference type="ARBA" id="ARBA00001961"/>
    </source>
</evidence>
<evidence type="ECO:0000256" key="8">
    <source>
        <dbReference type="ARBA" id="ARBA00022964"/>
    </source>
</evidence>
<dbReference type="InterPro" id="IPR042098">
    <property type="entry name" value="TauD-like_sf"/>
</dbReference>
<organism evidence="18 19">
    <name type="scientific">Meira miltonrushii</name>
    <dbReference type="NCBI Taxonomy" id="1280837"/>
    <lineage>
        <taxon>Eukaryota</taxon>
        <taxon>Fungi</taxon>
        <taxon>Dikarya</taxon>
        <taxon>Basidiomycota</taxon>
        <taxon>Ustilaginomycotina</taxon>
        <taxon>Exobasidiomycetes</taxon>
        <taxon>Exobasidiales</taxon>
        <taxon>Brachybasidiaceae</taxon>
        <taxon>Meira</taxon>
    </lineage>
</organism>
<dbReference type="GO" id="GO:0050353">
    <property type="term" value="F:trimethyllysine dioxygenase activity"/>
    <property type="evidence" value="ECO:0007669"/>
    <property type="project" value="UniProtKB-EC"/>
</dbReference>
<feature type="non-terminal residue" evidence="18">
    <location>
        <position position="420"/>
    </location>
</feature>
<dbReference type="InterPro" id="IPR050411">
    <property type="entry name" value="AlphaKG_dependent_hydroxylases"/>
</dbReference>
<dbReference type="InParanoid" id="A0A316V815"/>
<evidence type="ECO:0000256" key="7">
    <source>
        <dbReference type="ARBA" id="ARBA00022873"/>
    </source>
</evidence>
<keyword evidence="10" id="KW-0408">Iron</keyword>
<accession>A0A316V815</accession>
<feature type="domain" description="Gamma-butyrobetaine hydroxylase-like N-terminal" evidence="17">
    <location>
        <begin position="7"/>
        <end position="74"/>
    </location>
</feature>
<keyword evidence="19" id="KW-1185">Reference proteome</keyword>
<dbReference type="InterPro" id="IPR012776">
    <property type="entry name" value="Trimethyllysine_dOase"/>
</dbReference>
<dbReference type="EMBL" id="KZ819605">
    <property type="protein sequence ID" value="PWN32611.1"/>
    <property type="molecule type" value="Genomic_DNA"/>
</dbReference>
<comment type="cofactor">
    <cofactor evidence="2">
        <name>L-ascorbate</name>
        <dbReference type="ChEBI" id="CHEBI:38290"/>
    </cofactor>
</comment>
<evidence type="ECO:0000259" key="17">
    <source>
        <dbReference type="Pfam" id="PF06155"/>
    </source>
</evidence>
<dbReference type="InterPro" id="IPR003819">
    <property type="entry name" value="TauD/TfdA-like"/>
</dbReference>
<dbReference type="GeneID" id="37017636"/>
<reference evidence="18 19" key="1">
    <citation type="journal article" date="2018" name="Mol. Biol. Evol.">
        <title>Broad Genomic Sampling Reveals a Smut Pathogenic Ancestry of the Fungal Clade Ustilaginomycotina.</title>
        <authorList>
            <person name="Kijpornyongpan T."/>
            <person name="Mondo S.J."/>
            <person name="Barry K."/>
            <person name="Sandor L."/>
            <person name="Lee J."/>
            <person name="Lipzen A."/>
            <person name="Pangilinan J."/>
            <person name="LaButti K."/>
            <person name="Hainaut M."/>
            <person name="Henrissat B."/>
            <person name="Grigoriev I.V."/>
            <person name="Spatafora J.W."/>
            <person name="Aime M.C."/>
        </authorList>
    </citation>
    <scope>NUCLEOTIDE SEQUENCE [LARGE SCALE GENOMIC DNA]</scope>
    <source>
        <strain evidence="18 19">MCA 3882</strain>
    </source>
</reference>
<dbReference type="FunFam" id="3.30.2020.30:FF:000002">
    <property type="entry name" value="Putative gamma-butyrobetaine dioxygenase"/>
    <property type="match status" value="1"/>
</dbReference>
<name>A0A316V815_9BASI</name>
<dbReference type="Pfam" id="PF02668">
    <property type="entry name" value="TauD"/>
    <property type="match status" value="1"/>
</dbReference>